<accession>A0A450WCJ7</accession>
<dbReference type="PANTHER" id="PTHR39639">
    <property type="entry name" value="CHROMOSOME 16, WHOLE GENOME SHOTGUN SEQUENCE"/>
    <property type="match status" value="1"/>
</dbReference>
<organism evidence="2">
    <name type="scientific">Candidatus Kentrum sp. FM</name>
    <dbReference type="NCBI Taxonomy" id="2126340"/>
    <lineage>
        <taxon>Bacteria</taxon>
        <taxon>Pseudomonadati</taxon>
        <taxon>Pseudomonadota</taxon>
        <taxon>Gammaproteobacteria</taxon>
        <taxon>Candidatus Kentrum</taxon>
    </lineage>
</organism>
<name>A0A450WCJ7_9GAMM</name>
<dbReference type="EMBL" id="CAADFL010000336">
    <property type="protein sequence ID" value="VFK14725.1"/>
    <property type="molecule type" value="Genomic_DNA"/>
</dbReference>
<evidence type="ECO:0000313" key="2">
    <source>
        <dbReference type="EMBL" id="VFK14725.1"/>
    </source>
</evidence>
<gene>
    <name evidence="2" type="ORF">BECKFM1743B_GA0114221_103365</name>
    <name evidence="1" type="ORF">BECKFM1743C_GA0114222_103431</name>
</gene>
<evidence type="ECO:0000313" key="1">
    <source>
        <dbReference type="EMBL" id="VFJ63377.1"/>
    </source>
</evidence>
<dbReference type="AlphaFoldDB" id="A0A450WCJ7"/>
<reference evidence="2" key="1">
    <citation type="submission" date="2019-02" db="EMBL/GenBank/DDBJ databases">
        <authorList>
            <person name="Gruber-Vodicka R. H."/>
            <person name="Seah K. B. B."/>
        </authorList>
    </citation>
    <scope>NUCLEOTIDE SEQUENCE</scope>
    <source>
        <strain evidence="2">BECK_BZ164</strain>
        <strain evidence="1">BECK_BZ165</strain>
    </source>
</reference>
<sequence length="173" mass="20468">MGAGDIVEELEGFDIDRLPFKFRLNIKRSTCRIEIIKWDGQYDLRFELFNRLNTGGAPLTDQEIRNCIFRGISVDFTETIKRLAEAEAFVDLIQPTEKQREELYLDELVLRFFSLFENHENIKKNLAEHMTDYMREATEDSNQYKNKGNYLPTLYYYPSISCFSCTLFMQPFP</sequence>
<protein>
    <submittedName>
        <fullName evidence="2">Uncharacterized protein</fullName>
    </submittedName>
</protein>
<dbReference type="PANTHER" id="PTHR39639:SF1">
    <property type="entry name" value="DUF262 DOMAIN-CONTAINING PROTEIN"/>
    <property type="match status" value="1"/>
</dbReference>
<dbReference type="EMBL" id="CAADFA010000343">
    <property type="protein sequence ID" value="VFJ63377.1"/>
    <property type="molecule type" value="Genomic_DNA"/>
</dbReference>
<proteinExistence type="predicted"/>